<evidence type="ECO:0000259" key="4">
    <source>
        <dbReference type="PROSITE" id="PS50956"/>
    </source>
</evidence>
<reference evidence="6" key="1">
    <citation type="submission" date="2017-02" db="EMBL/GenBank/DDBJ databases">
        <authorList>
            <person name="Varghese N."/>
            <person name="Submissions S."/>
        </authorList>
    </citation>
    <scope>NUCLEOTIDE SEQUENCE [LARGE SCALE GENOMIC DNA]</scope>
    <source>
        <strain evidence="6">DSM 19608</strain>
    </source>
</reference>
<dbReference type="SUPFAM" id="SSF46785">
    <property type="entry name" value="Winged helix' DNA-binding domain"/>
    <property type="match status" value="1"/>
</dbReference>
<dbReference type="Pfam" id="PF13404">
    <property type="entry name" value="HTH_AsnC-type"/>
    <property type="match status" value="1"/>
</dbReference>
<dbReference type="Gene3D" id="3.30.70.920">
    <property type="match status" value="1"/>
</dbReference>
<dbReference type="SMART" id="SM00344">
    <property type="entry name" value="HTH_ASNC"/>
    <property type="match status" value="1"/>
</dbReference>
<dbReference type="InterPro" id="IPR000485">
    <property type="entry name" value="AsnC-type_HTH_dom"/>
</dbReference>
<dbReference type="GO" id="GO:0006355">
    <property type="term" value="P:regulation of DNA-templated transcription"/>
    <property type="evidence" value="ECO:0007669"/>
    <property type="project" value="UniProtKB-ARBA"/>
</dbReference>
<keyword evidence="1" id="KW-0805">Transcription regulation</keyword>
<dbReference type="PRINTS" id="PR00033">
    <property type="entry name" value="HTHASNC"/>
</dbReference>
<dbReference type="STRING" id="1123491.SAMN02745782_01530"/>
<sequence length="244" mass="28029">MLFPYSEILTFPLKRVVFLQGYSQAQRYASGKVSAFTAKMTLFYYLTSTLLDKAVCWGDKQWFHRLICVKLANNQRDKLVAFLINVIRRAGKRVEVMDKFDERIIELLKYNARISISDIAREVNLSRSAVTARIRKLEQDKVILGYHANLAASETADKVCAYFALQFDSSASLPSCERYAEQLYQIPGIKWCDAISGETDLMLYVEVESMARLNAIRDELQRNPQLRSLRTHTVLKAFFNSTKA</sequence>
<evidence type="ECO:0000313" key="6">
    <source>
        <dbReference type="Proteomes" id="UP000190834"/>
    </source>
</evidence>
<dbReference type="PROSITE" id="PS50956">
    <property type="entry name" value="HTH_ASNC_2"/>
    <property type="match status" value="1"/>
</dbReference>
<dbReference type="AlphaFoldDB" id="A0A1T4NZQ0"/>
<dbReference type="InterPro" id="IPR036388">
    <property type="entry name" value="WH-like_DNA-bd_sf"/>
</dbReference>
<dbReference type="EMBL" id="FUXB01000006">
    <property type="protein sequence ID" value="SJZ84592.1"/>
    <property type="molecule type" value="Genomic_DNA"/>
</dbReference>
<dbReference type="InterPro" id="IPR019888">
    <property type="entry name" value="Tscrpt_reg_AsnC-like"/>
</dbReference>
<organism evidence="5 6">
    <name type="scientific">Vibrio cincinnatiensis DSM 19608</name>
    <dbReference type="NCBI Taxonomy" id="1123491"/>
    <lineage>
        <taxon>Bacteria</taxon>
        <taxon>Pseudomonadati</taxon>
        <taxon>Pseudomonadota</taxon>
        <taxon>Gammaproteobacteria</taxon>
        <taxon>Vibrionales</taxon>
        <taxon>Vibrionaceae</taxon>
        <taxon>Vibrio</taxon>
    </lineage>
</organism>
<keyword evidence="3" id="KW-0804">Transcription</keyword>
<protein>
    <submittedName>
        <fullName evidence="5">DNA-binding transcriptional regulator, Lrp family</fullName>
    </submittedName>
</protein>
<gene>
    <name evidence="5" type="ORF">SAMN02745782_01530</name>
</gene>
<keyword evidence="2 5" id="KW-0238">DNA-binding</keyword>
<evidence type="ECO:0000256" key="3">
    <source>
        <dbReference type="ARBA" id="ARBA00023163"/>
    </source>
</evidence>
<dbReference type="InterPro" id="IPR036390">
    <property type="entry name" value="WH_DNA-bd_sf"/>
</dbReference>
<keyword evidence="6" id="KW-1185">Reference proteome</keyword>
<dbReference type="CDD" id="cd00090">
    <property type="entry name" value="HTH_ARSR"/>
    <property type="match status" value="1"/>
</dbReference>
<evidence type="ECO:0000313" key="5">
    <source>
        <dbReference type="EMBL" id="SJZ84592.1"/>
    </source>
</evidence>
<name>A0A1T4NZQ0_VIBCI</name>
<dbReference type="InterPro" id="IPR011008">
    <property type="entry name" value="Dimeric_a/b-barrel"/>
</dbReference>
<dbReference type="GO" id="GO:0005829">
    <property type="term" value="C:cytosol"/>
    <property type="evidence" value="ECO:0007669"/>
    <property type="project" value="TreeGrafter"/>
</dbReference>
<dbReference type="GO" id="GO:0043565">
    <property type="term" value="F:sequence-specific DNA binding"/>
    <property type="evidence" value="ECO:0007669"/>
    <property type="project" value="InterPro"/>
</dbReference>
<dbReference type="InterPro" id="IPR019887">
    <property type="entry name" value="Tscrpt_reg_AsnC/Lrp_C"/>
</dbReference>
<accession>A0A1T4NZQ0</accession>
<dbReference type="GO" id="GO:0043200">
    <property type="term" value="P:response to amino acid"/>
    <property type="evidence" value="ECO:0007669"/>
    <property type="project" value="TreeGrafter"/>
</dbReference>
<dbReference type="PANTHER" id="PTHR30154">
    <property type="entry name" value="LEUCINE-RESPONSIVE REGULATORY PROTEIN"/>
    <property type="match status" value="1"/>
</dbReference>
<feature type="domain" description="HTH asnC-type" evidence="4">
    <location>
        <begin position="97"/>
        <end position="166"/>
    </location>
</feature>
<proteinExistence type="predicted"/>
<evidence type="ECO:0000256" key="1">
    <source>
        <dbReference type="ARBA" id="ARBA00023015"/>
    </source>
</evidence>
<evidence type="ECO:0000256" key="2">
    <source>
        <dbReference type="ARBA" id="ARBA00023125"/>
    </source>
</evidence>
<dbReference type="SUPFAM" id="SSF54909">
    <property type="entry name" value="Dimeric alpha+beta barrel"/>
    <property type="match status" value="1"/>
</dbReference>
<dbReference type="Pfam" id="PF01037">
    <property type="entry name" value="AsnC_trans_reg"/>
    <property type="match status" value="1"/>
</dbReference>
<dbReference type="Gene3D" id="1.10.10.10">
    <property type="entry name" value="Winged helix-like DNA-binding domain superfamily/Winged helix DNA-binding domain"/>
    <property type="match status" value="1"/>
</dbReference>
<dbReference type="InterPro" id="IPR011991">
    <property type="entry name" value="ArsR-like_HTH"/>
</dbReference>
<dbReference type="PANTHER" id="PTHR30154:SF34">
    <property type="entry name" value="TRANSCRIPTIONAL REGULATOR AZLB"/>
    <property type="match status" value="1"/>
</dbReference>
<dbReference type="Proteomes" id="UP000190834">
    <property type="component" value="Unassembled WGS sequence"/>
</dbReference>